<accession>R0K2F9</accession>
<name>R0K2F9_ANAPL</name>
<gene>
    <name evidence="1" type="ORF">Anapl_00007</name>
</gene>
<sequence>MWEAEGSLQTKRINGAARFSLPKGCDVGPHCCTTAPNPLLRGASEQLQRLPPVVGSVLCYPGDRARSAPQLSDQLGPTMGQRGDVLPRKEDPEQKVGAFWFKNSCICSLGLLRYGQDRRDQIGQDGTKPRSCCPHMIRGQNQTKPQQKTRCSGEVNKIPVGLGDVEKGDLALPIQGRAIRGADGLLQTEPREQVNLSVKERFQPKPCSRMLLDGAFVGFTPLVYSLDGHLHLLEDQTFGCNVSQAPRHFTGSFPAPALLCVTVAPVTLQL</sequence>
<proteinExistence type="predicted"/>
<evidence type="ECO:0000313" key="1">
    <source>
        <dbReference type="EMBL" id="EOB03792.1"/>
    </source>
</evidence>
<dbReference type="Proteomes" id="UP000296049">
    <property type="component" value="Unassembled WGS sequence"/>
</dbReference>
<dbReference type="EMBL" id="KB742833">
    <property type="protein sequence ID" value="EOB03792.1"/>
    <property type="molecule type" value="Genomic_DNA"/>
</dbReference>
<dbReference type="AlphaFoldDB" id="R0K2F9"/>
<keyword evidence="2" id="KW-1185">Reference proteome</keyword>
<reference evidence="2" key="1">
    <citation type="journal article" date="2013" name="Nat. Genet.">
        <title>The duck genome and transcriptome provide insight into an avian influenza virus reservoir species.</title>
        <authorList>
            <person name="Huang Y."/>
            <person name="Li Y."/>
            <person name="Burt D.W."/>
            <person name="Chen H."/>
            <person name="Zhang Y."/>
            <person name="Qian W."/>
            <person name="Kim H."/>
            <person name="Gan S."/>
            <person name="Zhao Y."/>
            <person name="Li J."/>
            <person name="Yi K."/>
            <person name="Feng H."/>
            <person name="Zhu P."/>
            <person name="Li B."/>
            <person name="Liu Q."/>
            <person name="Fairley S."/>
            <person name="Magor K.E."/>
            <person name="Du Z."/>
            <person name="Hu X."/>
            <person name="Goodman L."/>
            <person name="Tafer H."/>
            <person name="Vignal A."/>
            <person name="Lee T."/>
            <person name="Kim K.W."/>
            <person name="Sheng Z."/>
            <person name="An Y."/>
            <person name="Searle S."/>
            <person name="Herrero J."/>
            <person name="Groenen M.A."/>
            <person name="Crooijmans R.P."/>
            <person name="Faraut T."/>
            <person name="Cai Q."/>
            <person name="Webster R.G."/>
            <person name="Aldridge J.R."/>
            <person name="Warren W.C."/>
            <person name="Bartschat S."/>
            <person name="Kehr S."/>
            <person name="Marz M."/>
            <person name="Stadler P.F."/>
            <person name="Smith J."/>
            <person name="Kraus R.H."/>
            <person name="Zhao Y."/>
            <person name="Ren L."/>
            <person name="Fei J."/>
            <person name="Morisson M."/>
            <person name="Kaiser P."/>
            <person name="Griffin D.K."/>
            <person name="Rao M."/>
            <person name="Pitel F."/>
            <person name="Wang J."/>
            <person name="Li N."/>
        </authorList>
    </citation>
    <scope>NUCLEOTIDE SEQUENCE [LARGE SCALE GENOMIC DNA]</scope>
</reference>
<protein>
    <submittedName>
        <fullName evidence="1">Uncharacterized protein</fullName>
    </submittedName>
</protein>
<organism evidence="1 2">
    <name type="scientific">Anas platyrhynchos</name>
    <name type="common">Mallard</name>
    <name type="synonym">Anas boschas</name>
    <dbReference type="NCBI Taxonomy" id="8839"/>
    <lineage>
        <taxon>Eukaryota</taxon>
        <taxon>Metazoa</taxon>
        <taxon>Chordata</taxon>
        <taxon>Craniata</taxon>
        <taxon>Vertebrata</taxon>
        <taxon>Euteleostomi</taxon>
        <taxon>Archelosauria</taxon>
        <taxon>Archosauria</taxon>
        <taxon>Dinosauria</taxon>
        <taxon>Saurischia</taxon>
        <taxon>Theropoda</taxon>
        <taxon>Coelurosauria</taxon>
        <taxon>Aves</taxon>
        <taxon>Neognathae</taxon>
        <taxon>Galloanserae</taxon>
        <taxon>Anseriformes</taxon>
        <taxon>Anatidae</taxon>
        <taxon>Anatinae</taxon>
        <taxon>Anas</taxon>
    </lineage>
</organism>
<evidence type="ECO:0000313" key="2">
    <source>
        <dbReference type="Proteomes" id="UP000296049"/>
    </source>
</evidence>